<feature type="compositionally biased region" description="Basic and acidic residues" evidence="6">
    <location>
        <begin position="1"/>
        <end position="10"/>
    </location>
</feature>
<evidence type="ECO:0000256" key="2">
    <source>
        <dbReference type="ARBA" id="ARBA00023315"/>
    </source>
</evidence>
<comment type="similarity">
    <text evidence="3">Belongs to the acetyltransferase YopJ family.</text>
</comment>
<feature type="region of interest" description="Disordered" evidence="6">
    <location>
        <begin position="1"/>
        <end position="25"/>
    </location>
</feature>
<keyword evidence="2" id="KW-0012">Acyltransferase</keyword>
<dbReference type="RefSeq" id="WP_254770103.1">
    <property type="nucleotide sequence ID" value="NZ_CP101114.1"/>
</dbReference>
<comment type="catalytic activity">
    <reaction evidence="4">
        <text>L-threonyl-[protein] + acetyl-CoA = O-acetyl-L-threonyl-[protein] + CoA</text>
        <dbReference type="Rhea" id="RHEA:65340"/>
        <dbReference type="Rhea" id="RHEA-COMP:11060"/>
        <dbReference type="Rhea" id="RHEA-COMP:16780"/>
        <dbReference type="ChEBI" id="CHEBI:30013"/>
        <dbReference type="ChEBI" id="CHEBI:57287"/>
        <dbReference type="ChEBI" id="CHEBI:57288"/>
        <dbReference type="ChEBI" id="CHEBI:141025"/>
    </reaction>
    <physiologicalReaction direction="left-to-right" evidence="4">
        <dbReference type="Rhea" id="RHEA:65341"/>
    </physiologicalReaction>
</comment>
<gene>
    <name evidence="7" type="ORF">NMK50_08480</name>
</gene>
<reference evidence="7" key="1">
    <citation type="submission" date="2022-07" db="EMBL/GenBank/DDBJ databases">
        <title>First report of Bartonella spp. in marsupials in Brazil, with a description of Bartonella harrusi sp. nov. and new proposal for taxonomic reclassification of species of the genus Bartonella.</title>
        <authorList>
            <person name="Amaral R.B."/>
        </authorList>
    </citation>
    <scope>NUCLEOTIDE SEQUENCE</scope>
    <source>
        <strain evidence="7">117A</strain>
    </source>
</reference>
<comment type="catalytic activity">
    <reaction evidence="5">
        <text>L-seryl-[protein] + acetyl-CoA = O-acetyl-L-seryl-[protein] + CoA</text>
        <dbReference type="Rhea" id="RHEA:59392"/>
        <dbReference type="Rhea" id="RHEA-COMP:9863"/>
        <dbReference type="Rhea" id="RHEA-COMP:15352"/>
        <dbReference type="ChEBI" id="CHEBI:29999"/>
        <dbReference type="ChEBI" id="CHEBI:57287"/>
        <dbReference type="ChEBI" id="CHEBI:57288"/>
        <dbReference type="ChEBI" id="CHEBI:141128"/>
    </reaction>
    <physiologicalReaction direction="left-to-right" evidence="5">
        <dbReference type="Rhea" id="RHEA:59393"/>
    </physiologicalReaction>
</comment>
<dbReference type="InterPro" id="IPR005083">
    <property type="entry name" value="YopJ-like"/>
</dbReference>
<dbReference type="Proteomes" id="UP001059475">
    <property type="component" value="Chromosome"/>
</dbReference>
<evidence type="ECO:0000256" key="6">
    <source>
        <dbReference type="SAM" id="MobiDB-lite"/>
    </source>
</evidence>
<evidence type="ECO:0000313" key="7">
    <source>
        <dbReference type="EMBL" id="UTO28193.1"/>
    </source>
</evidence>
<dbReference type="NCBIfam" id="NF011898">
    <property type="entry name" value="PRK15371.1"/>
    <property type="match status" value="1"/>
</dbReference>
<feature type="compositionally biased region" description="Polar residues" evidence="6">
    <location>
        <begin position="15"/>
        <end position="25"/>
    </location>
</feature>
<evidence type="ECO:0000256" key="4">
    <source>
        <dbReference type="ARBA" id="ARBA00048364"/>
    </source>
</evidence>
<evidence type="ECO:0000313" key="8">
    <source>
        <dbReference type="Proteomes" id="UP001059475"/>
    </source>
</evidence>
<accession>A0ABY5EWC6</accession>
<evidence type="ECO:0000256" key="3">
    <source>
        <dbReference type="ARBA" id="ARBA00023785"/>
    </source>
</evidence>
<proteinExistence type="inferred from homology"/>
<evidence type="ECO:0000256" key="5">
    <source>
        <dbReference type="ARBA" id="ARBA00048662"/>
    </source>
</evidence>
<sequence>MKPQDSKNQDAKNIVVNSAPQRQEEAVTNESLASSLAHLEIKSIPSAALPLSSTKLQDLITSLEKDLSSGYWLIADYEDLDFKMMPALVKQANRKYPNLHLKLTLTADDFTLSLKEALANGIQSSRYIINTQEKGNHFAVIDHRTIEDKTSVILFESTTFMNNTSATLLGLRIRQALHRELPECHFSIAEMDIQRSASECGIFSLALAKKLHIEAHKLARIHQDNINGTLCEPNTTLPYEKLDTYLPASFYKHTQGKRRLEQYIKSNPRTKNEKVNKKGETLCERFEKNLMRPQEKTLSVSAHRKRIYEYKSALHL</sequence>
<dbReference type="EMBL" id="CP101114">
    <property type="protein sequence ID" value="UTO28193.1"/>
    <property type="molecule type" value="Genomic_DNA"/>
</dbReference>
<evidence type="ECO:0000256" key="1">
    <source>
        <dbReference type="ARBA" id="ARBA00022679"/>
    </source>
</evidence>
<keyword evidence="1" id="KW-0808">Transferase</keyword>
<protein>
    <submittedName>
        <fullName evidence="7">YopJ/AvrA family T3SS effector serine/threonine acetyltransferase</fullName>
    </submittedName>
</protein>
<organism evidence="7 8">
    <name type="scientific">Bartonella harrusi</name>
    <dbReference type="NCBI Taxonomy" id="2961895"/>
    <lineage>
        <taxon>Bacteria</taxon>
        <taxon>Pseudomonadati</taxon>
        <taxon>Pseudomonadota</taxon>
        <taxon>Alphaproteobacteria</taxon>
        <taxon>Hyphomicrobiales</taxon>
        <taxon>Bartonellaceae</taxon>
        <taxon>Bartonella</taxon>
    </lineage>
</organism>
<dbReference type="Pfam" id="PF03421">
    <property type="entry name" value="Acetyltransf_14"/>
    <property type="match status" value="1"/>
</dbReference>
<name>A0ABY5EWC6_9HYPH</name>
<keyword evidence="8" id="KW-1185">Reference proteome</keyword>